<sequence length="657" mass="74139">MALLTAEVTWLRWLLADFGVSITTSNLVLSDSTGAISVARDPVKHELIKHIGVDAFYTRAQVQAQVDAENGRPPSRPSTRTASRVARSELRHLIGPMSTFSSEPGSTVPLQPMPIRTESVEALSDEDSNSDTDESPTDEYDPWEPPRPRPHPSLDQLTCSVQYMRKYMIQIRDFLADARATNIIVPDRTSTETHIQFYRIYDRLSTVLRKDSVARFLSIFQKYTDSFVCGFVITPQTLDLIIAQNALRCAKLVLEGKSPKLWGQRANPNYITSFGYFPLHQAAESFSVDMIELLLRHGASANQRTSGDRIVEGLLPLHVAIENTCQHKYLEDNLLADQNYWKGNVEYIYKLVHLLCLPEMKIFLDTTRLLATHTDSVVDELWKYIKQGKLVPAAILLLAAQRQFCNLNGFDMIKDRIEDYMVTLAREGFGVESGKNAKAKKHLKEMKVQLINALLLVKIILKSGEALDGYIQTHSEASHQEVLEKVSAVLQNYDVGPTGKEICIEDLNCCPYDYGRRDGVLDEHGDTDLTKAAIGSPTLEAAGKKAVTKGPHDSHWYARDRFFPVWRSVLTSQFITKVIPPYAPKKELPQYMRDADDHVPGTSQKKMIDERYPQIRLGMLERSYPGATSNRKLPSNRRSRRLFGTAASTVLKMLKRV</sequence>
<dbReference type="EnsemblPlants" id="AVESA.00010b.r2.7AG1190530.1">
    <property type="protein sequence ID" value="AVESA.00010b.r2.7AG1190530.1.CDS"/>
    <property type="gene ID" value="AVESA.00010b.r2.7AG1190530"/>
</dbReference>
<protein>
    <submittedName>
        <fullName evidence="1">Uncharacterized protein</fullName>
    </submittedName>
</protein>
<evidence type="ECO:0000313" key="2">
    <source>
        <dbReference type="Proteomes" id="UP001732700"/>
    </source>
</evidence>
<organism evidence="1 2">
    <name type="scientific">Avena sativa</name>
    <name type="common">Oat</name>
    <dbReference type="NCBI Taxonomy" id="4498"/>
    <lineage>
        <taxon>Eukaryota</taxon>
        <taxon>Viridiplantae</taxon>
        <taxon>Streptophyta</taxon>
        <taxon>Embryophyta</taxon>
        <taxon>Tracheophyta</taxon>
        <taxon>Spermatophyta</taxon>
        <taxon>Magnoliopsida</taxon>
        <taxon>Liliopsida</taxon>
        <taxon>Poales</taxon>
        <taxon>Poaceae</taxon>
        <taxon>BOP clade</taxon>
        <taxon>Pooideae</taxon>
        <taxon>Poodae</taxon>
        <taxon>Poeae</taxon>
        <taxon>Poeae Chloroplast Group 1 (Aveneae type)</taxon>
        <taxon>Aveninae</taxon>
        <taxon>Avena</taxon>
    </lineage>
</organism>
<accession>A0ACD5ZL99</accession>
<reference evidence="1" key="1">
    <citation type="submission" date="2021-05" db="EMBL/GenBank/DDBJ databases">
        <authorList>
            <person name="Scholz U."/>
            <person name="Mascher M."/>
            <person name="Fiebig A."/>
        </authorList>
    </citation>
    <scope>NUCLEOTIDE SEQUENCE [LARGE SCALE GENOMIC DNA]</scope>
</reference>
<keyword evidence="2" id="KW-1185">Reference proteome</keyword>
<proteinExistence type="predicted"/>
<reference evidence="1" key="2">
    <citation type="submission" date="2025-09" db="UniProtKB">
        <authorList>
            <consortium name="EnsemblPlants"/>
        </authorList>
    </citation>
    <scope>IDENTIFICATION</scope>
</reference>
<name>A0ACD5ZL99_AVESA</name>
<dbReference type="Proteomes" id="UP001732700">
    <property type="component" value="Chromosome 7A"/>
</dbReference>
<evidence type="ECO:0000313" key="1">
    <source>
        <dbReference type="EnsemblPlants" id="AVESA.00010b.r2.7AG1190530.1.CDS"/>
    </source>
</evidence>